<comment type="caution">
    <text evidence="2">The sequence shown here is derived from an EMBL/GenBank/DDBJ whole genome shotgun (WGS) entry which is preliminary data.</text>
</comment>
<name>A0ABP7KEH0_9ACTN</name>
<evidence type="ECO:0000259" key="1">
    <source>
        <dbReference type="Pfam" id="PF12680"/>
    </source>
</evidence>
<sequence>MDDPAADDDGCGGGRRVGRWPPLTRALITRPCTVRNHGPTVSGGMHTLDMTSMTDLRKTVESFWAAAEARDWDTFATTLAEDVVYTLPQTRERIRGREQYVRFNREYPGDWHLRVERIVAEPEQAVTWLHFTVGLEEMHGITFFSADREGHIATVTDFWPEPYEPPAGREHLVERF</sequence>
<gene>
    <name evidence="2" type="ORF">GCM10022207_43470</name>
</gene>
<dbReference type="SUPFAM" id="SSF54427">
    <property type="entry name" value="NTF2-like"/>
    <property type="match status" value="1"/>
</dbReference>
<accession>A0ABP7KEH0</accession>
<feature type="domain" description="SnoaL-like" evidence="1">
    <location>
        <begin position="60"/>
        <end position="153"/>
    </location>
</feature>
<reference evidence="3" key="1">
    <citation type="journal article" date="2019" name="Int. J. Syst. Evol. Microbiol.">
        <title>The Global Catalogue of Microorganisms (GCM) 10K type strain sequencing project: providing services to taxonomists for standard genome sequencing and annotation.</title>
        <authorList>
            <consortium name="The Broad Institute Genomics Platform"/>
            <consortium name="The Broad Institute Genome Sequencing Center for Infectious Disease"/>
            <person name="Wu L."/>
            <person name="Ma J."/>
        </authorList>
    </citation>
    <scope>NUCLEOTIDE SEQUENCE [LARGE SCALE GENOMIC DNA]</scope>
    <source>
        <strain evidence="3">JCM 16578</strain>
    </source>
</reference>
<dbReference type="InterPro" id="IPR037401">
    <property type="entry name" value="SnoaL-like"/>
</dbReference>
<organism evidence="2 3">
    <name type="scientific">Streptomyces lannensis</name>
    <dbReference type="NCBI Taxonomy" id="766498"/>
    <lineage>
        <taxon>Bacteria</taxon>
        <taxon>Bacillati</taxon>
        <taxon>Actinomycetota</taxon>
        <taxon>Actinomycetes</taxon>
        <taxon>Kitasatosporales</taxon>
        <taxon>Streptomycetaceae</taxon>
        <taxon>Streptomyces</taxon>
    </lineage>
</organism>
<dbReference type="Proteomes" id="UP001501563">
    <property type="component" value="Unassembled WGS sequence"/>
</dbReference>
<evidence type="ECO:0000313" key="3">
    <source>
        <dbReference type="Proteomes" id="UP001501563"/>
    </source>
</evidence>
<dbReference type="Pfam" id="PF12680">
    <property type="entry name" value="SnoaL_2"/>
    <property type="match status" value="1"/>
</dbReference>
<dbReference type="Gene3D" id="3.10.450.50">
    <property type="match status" value="1"/>
</dbReference>
<evidence type="ECO:0000313" key="2">
    <source>
        <dbReference type="EMBL" id="GAA3873199.1"/>
    </source>
</evidence>
<keyword evidence="3" id="KW-1185">Reference proteome</keyword>
<proteinExistence type="predicted"/>
<protein>
    <recommendedName>
        <fullName evidence="1">SnoaL-like domain-containing protein</fullName>
    </recommendedName>
</protein>
<dbReference type="EMBL" id="BAAAZA010000011">
    <property type="protein sequence ID" value="GAA3873199.1"/>
    <property type="molecule type" value="Genomic_DNA"/>
</dbReference>
<dbReference type="InterPro" id="IPR032710">
    <property type="entry name" value="NTF2-like_dom_sf"/>
</dbReference>